<dbReference type="InterPro" id="IPR000281">
    <property type="entry name" value="HTH_RpiR"/>
</dbReference>
<dbReference type="InterPro" id="IPR009057">
    <property type="entry name" value="Homeodomain-like_sf"/>
</dbReference>
<dbReference type="InterPro" id="IPR046348">
    <property type="entry name" value="SIS_dom_sf"/>
</dbReference>
<proteinExistence type="predicted"/>
<dbReference type="InterPro" id="IPR036388">
    <property type="entry name" value="WH-like_DNA-bd_sf"/>
</dbReference>
<evidence type="ECO:0000259" key="2">
    <source>
        <dbReference type="PROSITE" id="PS51464"/>
    </source>
</evidence>
<dbReference type="InterPro" id="IPR047640">
    <property type="entry name" value="RpiR-like"/>
</dbReference>
<organism evidence="3 4">
    <name type="scientific">Psychrilyobacter piezotolerans</name>
    <dbReference type="NCBI Taxonomy" id="2293438"/>
    <lineage>
        <taxon>Bacteria</taxon>
        <taxon>Fusobacteriati</taxon>
        <taxon>Fusobacteriota</taxon>
        <taxon>Fusobacteriia</taxon>
        <taxon>Fusobacteriales</taxon>
        <taxon>Fusobacteriaceae</taxon>
        <taxon>Psychrilyobacter</taxon>
    </lineage>
</organism>
<reference evidence="3 4" key="1">
    <citation type="submission" date="2018-08" db="EMBL/GenBank/DDBJ databases">
        <title>Draft genome sequence of Psychrilyobacter sp. strain SD5 isolated from Black Sea water.</title>
        <authorList>
            <person name="Yadav S."/>
            <person name="Villanueva L."/>
            <person name="Damste J.S.S."/>
        </authorList>
    </citation>
    <scope>NUCLEOTIDE SEQUENCE [LARGE SCALE GENOMIC DNA]</scope>
    <source>
        <strain evidence="3 4">SD5</strain>
    </source>
</reference>
<dbReference type="PROSITE" id="PS51464">
    <property type="entry name" value="SIS"/>
    <property type="match status" value="1"/>
</dbReference>
<gene>
    <name evidence="3" type="ORF">DYH56_14240</name>
</gene>
<dbReference type="Proteomes" id="UP000263486">
    <property type="component" value="Unassembled WGS sequence"/>
</dbReference>
<accession>A0ABX9KE14</accession>
<evidence type="ECO:0000313" key="3">
    <source>
        <dbReference type="EMBL" id="REI39609.1"/>
    </source>
</evidence>
<dbReference type="Gene3D" id="3.40.50.10490">
    <property type="entry name" value="Glucose-6-phosphate isomerase like protein, domain 1"/>
    <property type="match status" value="1"/>
</dbReference>
<dbReference type="PROSITE" id="PS51071">
    <property type="entry name" value="HTH_RPIR"/>
    <property type="match status" value="1"/>
</dbReference>
<comment type="caution">
    <text evidence="3">The sequence shown here is derived from an EMBL/GenBank/DDBJ whole genome shotgun (WGS) entry which is preliminary data.</text>
</comment>
<protein>
    <submittedName>
        <fullName evidence="3">SIS domain-containing protein</fullName>
    </submittedName>
</protein>
<evidence type="ECO:0000313" key="4">
    <source>
        <dbReference type="Proteomes" id="UP000263486"/>
    </source>
</evidence>
<dbReference type="PANTHER" id="PTHR30514:SF1">
    <property type="entry name" value="HTH-TYPE TRANSCRIPTIONAL REGULATOR HEXR-RELATED"/>
    <property type="match status" value="1"/>
</dbReference>
<dbReference type="EMBL" id="QUAJ01000038">
    <property type="protein sequence ID" value="REI39609.1"/>
    <property type="molecule type" value="Genomic_DNA"/>
</dbReference>
<evidence type="ECO:0000259" key="1">
    <source>
        <dbReference type="PROSITE" id="PS51071"/>
    </source>
</evidence>
<dbReference type="Pfam" id="PF01418">
    <property type="entry name" value="HTH_6"/>
    <property type="match status" value="1"/>
</dbReference>
<keyword evidence="4" id="KW-1185">Reference proteome</keyword>
<dbReference type="SUPFAM" id="SSF46689">
    <property type="entry name" value="Homeodomain-like"/>
    <property type="match status" value="1"/>
</dbReference>
<dbReference type="Pfam" id="PF01380">
    <property type="entry name" value="SIS"/>
    <property type="match status" value="1"/>
</dbReference>
<name>A0ABX9KE14_9FUSO</name>
<dbReference type="SUPFAM" id="SSF53697">
    <property type="entry name" value="SIS domain"/>
    <property type="match status" value="1"/>
</dbReference>
<dbReference type="InterPro" id="IPR001347">
    <property type="entry name" value="SIS_dom"/>
</dbReference>
<dbReference type="PANTHER" id="PTHR30514">
    <property type="entry name" value="GLUCOKINASE"/>
    <property type="match status" value="1"/>
</dbReference>
<feature type="domain" description="HTH rpiR-type" evidence="1">
    <location>
        <begin position="1"/>
        <end position="72"/>
    </location>
</feature>
<dbReference type="Gene3D" id="1.10.10.10">
    <property type="entry name" value="Winged helix-like DNA-binding domain superfamily/Winged helix DNA-binding domain"/>
    <property type="match status" value="1"/>
</dbReference>
<sequence length="239" mass="27906">MIGINHTKLNNLEKSIIEAINNSDKISGKLKIYEAAEIAKVSTSKISKLSKKLGFENYKQFIKYLSKESPLPQKKESNLEEKRIIDFLQNFDINIIDDLIKTIEKYQNIILVGYGPSLLAAEYFAYKLKLVVKKNIITSSEEMVIEKLFNENTVLILFSVSGKFKDTSHLLNKLTGRGGHIIQILDEYNTNIEMDRFSQVIYLTQSFQDEKLLHYEKSRSIFFIFFEKFFHRMRENIKL</sequence>
<feature type="domain" description="SIS" evidence="2">
    <location>
        <begin position="99"/>
        <end position="227"/>
    </location>
</feature>
<dbReference type="RefSeq" id="WP_114643539.1">
    <property type="nucleotide sequence ID" value="NZ_JAACIO010000036.1"/>
</dbReference>